<dbReference type="Proteomes" id="UP000198556">
    <property type="component" value="Unassembled WGS sequence"/>
</dbReference>
<keyword evidence="1" id="KW-0812">Transmembrane</keyword>
<proteinExistence type="predicted"/>
<dbReference type="AlphaFoldDB" id="A0A1H9GSV4"/>
<evidence type="ECO:0000313" key="2">
    <source>
        <dbReference type="EMBL" id="SEQ53150.1"/>
    </source>
</evidence>
<feature type="transmembrane region" description="Helical" evidence="1">
    <location>
        <begin position="95"/>
        <end position="115"/>
    </location>
</feature>
<feature type="transmembrane region" description="Helical" evidence="1">
    <location>
        <begin position="127"/>
        <end position="150"/>
    </location>
</feature>
<keyword evidence="3" id="KW-1185">Reference proteome</keyword>
<keyword evidence="1" id="KW-0472">Membrane</keyword>
<protein>
    <submittedName>
        <fullName evidence="2">Uncharacterized protein</fullName>
    </submittedName>
</protein>
<feature type="transmembrane region" description="Helical" evidence="1">
    <location>
        <begin position="55"/>
        <end position="75"/>
    </location>
</feature>
<keyword evidence="1" id="KW-1133">Transmembrane helix</keyword>
<evidence type="ECO:0000313" key="3">
    <source>
        <dbReference type="Proteomes" id="UP000198556"/>
    </source>
</evidence>
<gene>
    <name evidence="2" type="ORF">SAMN05421767_10136</name>
</gene>
<dbReference type="RefSeq" id="WP_089745424.1">
    <property type="nucleotide sequence ID" value="NZ_FOGF01000001.1"/>
</dbReference>
<feature type="transmembrane region" description="Helical" evidence="1">
    <location>
        <begin position="299"/>
        <end position="315"/>
    </location>
</feature>
<reference evidence="2 3" key="1">
    <citation type="submission" date="2016-10" db="EMBL/GenBank/DDBJ databases">
        <authorList>
            <person name="de Groot N.N."/>
        </authorList>
    </citation>
    <scope>NUCLEOTIDE SEQUENCE [LARGE SCALE GENOMIC DNA]</scope>
    <source>
        <strain evidence="2 3">DSM 15827</strain>
    </source>
</reference>
<feature type="transmembrane region" description="Helical" evidence="1">
    <location>
        <begin position="6"/>
        <end position="22"/>
    </location>
</feature>
<evidence type="ECO:0000256" key="1">
    <source>
        <dbReference type="SAM" id="Phobius"/>
    </source>
</evidence>
<feature type="transmembrane region" description="Helical" evidence="1">
    <location>
        <begin position="31"/>
        <end position="49"/>
    </location>
</feature>
<sequence length="316" mass="36210">MLVFPIISLLMFWIAILLYFLDKRQLMSSKIAVAATYIVIAYFMGLGSVPSIHIINSFVIVSMIVFFIGTVFCTYMAMKKDVFRQYQEKSNYQKICLLVSFYIWLVLLLVAYFPGIFNPSASHEIKVLLGGILLYLVWNAWSYLLHLLVYPQHIIREFPSYIVISDLYDTVKSVTIAKGIYELYHETAIILLGVSQKSHYLEAYAREEFSANTAIVEVNYDGTAKDLLKETKEALYDLDVIDEGIVIASEEDYLRLGLLAKKVNLEADIAIILADSTTAYSEKMDKQLRVMMNCFRYEAYYHYIAIAVIIILAIAF</sequence>
<dbReference type="EMBL" id="FOGF01000001">
    <property type="protein sequence ID" value="SEQ53150.1"/>
    <property type="molecule type" value="Genomic_DNA"/>
</dbReference>
<organism evidence="2 3">
    <name type="scientific">Granulicatella balaenopterae</name>
    <dbReference type="NCBI Taxonomy" id="137733"/>
    <lineage>
        <taxon>Bacteria</taxon>
        <taxon>Bacillati</taxon>
        <taxon>Bacillota</taxon>
        <taxon>Bacilli</taxon>
        <taxon>Lactobacillales</taxon>
        <taxon>Carnobacteriaceae</taxon>
        <taxon>Granulicatella</taxon>
    </lineage>
</organism>
<accession>A0A1H9GSV4</accession>
<dbReference type="STRING" id="137733.SAMN05421767_10136"/>
<name>A0A1H9GSV4_9LACT</name>